<gene>
    <name evidence="2" type="ORF">ACFQJ7_01415</name>
</gene>
<keyword evidence="1" id="KW-0812">Transmembrane</keyword>
<organism evidence="2 3">
    <name type="scientific">Halovenus rubra</name>
    <dbReference type="NCBI Taxonomy" id="869890"/>
    <lineage>
        <taxon>Archaea</taxon>
        <taxon>Methanobacteriati</taxon>
        <taxon>Methanobacteriota</taxon>
        <taxon>Stenosarchaea group</taxon>
        <taxon>Halobacteria</taxon>
        <taxon>Halobacteriales</taxon>
        <taxon>Haloarculaceae</taxon>
        <taxon>Halovenus</taxon>
    </lineage>
</organism>
<feature type="transmembrane region" description="Helical" evidence="1">
    <location>
        <begin position="7"/>
        <end position="26"/>
    </location>
</feature>
<name>A0ABD5X0B7_9EURY</name>
<proteinExistence type="predicted"/>
<keyword evidence="1" id="KW-0472">Membrane</keyword>
<dbReference type="EMBL" id="JBHSZQ010000001">
    <property type="protein sequence ID" value="MFC7124703.1"/>
    <property type="molecule type" value="Genomic_DNA"/>
</dbReference>
<accession>A0ABD5X0B7</accession>
<feature type="transmembrane region" description="Helical" evidence="1">
    <location>
        <begin position="46"/>
        <end position="67"/>
    </location>
</feature>
<protein>
    <submittedName>
        <fullName evidence="2">Uncharacterized protein</fullName>
    </submittedName>
</protein>
<feature type="transmembrane region" description="Helical" evidence="1">
    <location>
        <begin position="160"/>
        <end position="182"/>
    </location>
</feature>
<comment type="caution">
    <text evidence="2">The sequence shown here is derived from an EMBL/GenBank/DDBJ whole genome shotgun (WGS) entry which is preliminary data.</text>
</comment>
<evidence type="ECO:0000256" key="1">
    <source>
        <dbReference type="SAM" id="Phobius"/>
    </source>
</evidence>
<evidence type="ECO:0000313" key="3">
    <source>
        <dbReference type="Proteomes" id="UP001596414"/>
    </source>
</evidence>
<reference evidence="2 3" key="1">
    <citation type="journal article" date="2014" name="Int. J. Syst. Evol. Microbiol.">
        <title>Complete genome sequence of Corynebacterium casei LMG S-19264T (=DSM 44701T), isolated from a smear-ripened cheese.</title>
        <authorList>
            <consortium name="US DOE Joint Genome Institute (JGI-PGF)"/>
            <person name="Walter F."/>
            <person name="Albersmeier A."/>
            <person name="Kalinowski J."/>
            <person name="Ruckert C."/>
        </authorList>
    </citation>
    <scope>NUCLEOTIDE SEQUENCE [LARGE SCALE GENOMIC DNA]</scope>
    <source>
        <strain evidence="2 3">CGMCC 4.7215</strain>
    </source>
</reference>
<dbReference type="AlphaFoldDB" id="A0ABD5X0B7"/>
<evidence type="ECO:0000313" key="2">
    <source>
        <dbReference type="EMBL" id="MFC7124703.1"/>
    </source>
</evidence>
<dbReference type="RefSeq" id="WP_267637551.1">
    <property type="nucleotide sequence ID" value="NZ_JAODIY010000010.1"/>
</dbReference>
<dbReference type="Proteomes" id="UP001596414">
    <property type="component" value="Unassembled WGS sequence"/>
</dbReference>
<feature type="transmembrane region" description="Helical" evidence="1">
    <location>
        <begin position="194"/>
        <end position="210"/>
    </location>
</feature>
<sequence>MNYQQFGLWDVFGNIIPGTVVMFGTASLLSEEYFSILQGGLDAGGAFFAFLLVIFSFVVGWVFQALARVIDGAMPYTKTTISTFRDEVSNASSGDDGINYTERYMRGAKLFFADNQADELDNLDWELSQDLVFHMTYGHIYDNNIGRSHRFYVLMILSRSLYVAFGLTAVAHLVILLANSFIAYSPVLNPGESGAIIGITLLSSFLMFSTKDYMQRSRVKTMIGDFYRSELTD</sequence>
<keyword evidence="1" id="KW-1133">Transmembrane helix</keyword>